<gene>
    <name evidence="2" type="ORF">ACFPMG_24970</name>
</gene>
<feature type="compositionally biased region" description="Polar residues" evidence="1">
    <location>
        <begin position="110"/>
        <end position="119"/>
    </location>
</feature>
<evidence type="ECO:0008006" key="4">
    <source>
        <dbReference type="Google" id="ProtNLM"/>
    </source>
</evidence>
<proteinExistence type="predicted"/>
<evidence type="ECO:0000256" key="1">
    <source>
        <dbReference type="SAM" id="MobiDB-lite"/>
    </source>
</evidence>
<comment type="caution">
    <text evidence="2">The sequence shown here is derived from an EMBL/GenBank/DDBJ whole genome shotgun (WGS) entry which is preliminary data.</text>
</comment>
<dbReference type="RefSeq" id="WP_376997960.1">
    <property type="nucleotide sequence ID" value="NZ_JBHSLC010000086.1"/>
</dbReference>
<dbReference type="EMBL" id="JBHSLC010000086">
    <property type="protein sequence ID" value="MFC5358243.1"/>
    <property type="molecule type" value="Genomic_DNA"/>
</dbReference>
<organism evidence="2 3">
    <name type="scientific">Azospirillum himalayense</name>
    <dbReference type="NCBI Taxonomy" id="654847"/>
    <lineage>
        <taxon>Bacteria</taxon>
        <taxon>Pseudomonadati</taxon>
        <taxon>Pseudomonadota</taxon>
        <taxon>Alphaproteobacteria</taxon>
        <taxon>Rhodospirillales</taxon>
        <taxon>Azospirillaceae</taxon>
        <taxon>Azospirillum</taxon>
    </lineage>
</organism>
<accession>A0ABW0GDF5</accession>
<protein>
    <recommendedName>
        <fullName evidence="4">DUF1376 domain-containing protein</fullName>
    </recommendedName>
</protein>
<feature type="compositionally biased region" description="Polar residues" evidence="1">
    <location>
        <begin position="128"/>
        <end position="137"/>
    </location>
</feature>
<sequence>MARIRTIKPEFCTSEQVAECSPTARLLFILMWPFCDDRGVHPDSAKRLKMQCFPADDFTAAAIEGLLNELVAQGLLRRFEVDGQRFLHVTGWEKHQKIDKPNYKWPAPPTSNSANSTSGAREEVDHSANVQDQSATGRRTVADSSPPEGSGVERSGEERKPPPLSPSDRGNLPAEPAMVVVKAFMAARNERWPEAMPATITSTQAEHVKVLLAEPGATVDLVCDLVRHGVAGWNGPEPPGGVGALRQSVRNRIAQHKRAQEGGGASKSSGSSSSGPRSVDPHAQERGWLRRFVKNGRWEPEWGPKLGHQMNRIPHRIIVEELGAERAAEFGIVIEKEDA</sequence>
<evidence type="ECO:0000313" key="3">
    <source>
        <dbReference type="Proteomes" id="UP001596166"/>
    </source>
</evidence>
<evidence type="ECO:0000313" key="2">
    <source>
        <dbReference type="EMBL" id="MFC5358243.1"/>
    </source>
</evidence>
<feature type="region of interest" description="Disordered" evidence="1">
    <location>
        <begin position="99"/>
        <end position="173"/>
    </location>
</feature>
<name>A0ABW0GDF5_9PROT</name>
<dbReference type="Proteomes" id="UP001596166">
    <property type="component" value="Unassembled WGS sequence"/>
</dbReference>
<feature type="compositionally biased region" description="Low complexity" evidence="1">
    <location>
        <begin position="144"/>
        <end position="153"/>
    </location>
</feature>
<keyword evidence="3" id="KW-1185">Reference proteome</keyword>
<feature type="compositionally biased region" description="Low complexity" evidence="1">
    <location>
        <begin position="266"/>
        <end position="275"/>
    </location>
</feature>
<reference evidence="3" key="1">
    <citation type="journal article" date="2019" name="Int. J. Syst. Evol. Microbiol.">
        <title>The Global Catalogue of Microorganisms (GCM) 10K type strain sequencing project: providing services to taxonomists for standard genome sequencing and annotation.</title>
        <authorList>
            <consortium name="The Broad Institute Genomics Platform"/>
            <consortium name="The Broad Institute Genome Sequencing Center for Infectious Disease"/>
            <person name="Wu L."/>
            <person name="Ma J."/>
        </authorList>
    </citation>
    <scope>NUCLEOTIDE SEQUENCE [LARGE SCALE GENOMIC DNA]</scope>
    <source>
        <strain evidence="3">CCUG 58760</strain>
    </source>
</reference>
<feature type="region of interest" description="Disordered" evidence="1">
    <location>
        <begin position="253"/>
        <end position="286"/>
    </location>
</feature>